<protein>
    <submittedName>
        <fullName evidence="1">Uncharacterized protein</fullName>
    </submittedName>
</protein>
<comment type="caution">
    <text evidence="1">The sequence shown here is derived from an EMBL/GenBank/DDBJ whole genome shotgun (WGS) entry which is preliminary data.</text>
</comment>
<accession>A0A9W5EYT9</accession>
<dbReference type="Proteomes" id="UP000191933">
    <property type="component" value="Unassembled WGS sequence"/>
</dbReference>
<name>A0A9W5EYT9_9HYPH</name>
<proteinExistence type="predicted"/>
<evidence type="ECO:0000313" key="1">
    <source>
        <dbReference type="EMBL" id="CUW86657.1"/>
    </source>
</evidence>
<reference evidence="1 2" key="1">
    <citation type="submission" date="2016-01" db="EMBL/GenBank/DDBJ databases">
        <authorList>
            <person name="Regsiter A."/>
            <person name="william w."/>
        </authorList>
    </citation>
    <scope>NUCLEOTIDE SEQUENCE [LARGE SCALE GENOMIC DNA]</scope>
    <source>
        <strain evidence="1 2">CFBP 5494</strain>
    </source>
</reference>
<evidence type="ECO:0000313" key="2">
    <source>
        <dbReference type="Proteomes" id="UP000191933"/>
    </source>
</evidence>
<sequence>MKLTKARRAPGMQMTGLRVYAGIGSGLRLPGFTSPPASSECGRFTNFHPPADCWRDRPRPFLDGQ</sequence>
<dbReference type="EMBL" id="FBVY01000003">
    <property type="protein sequence ID" value="CUW86657.1"/>
    <property type="molecule type" value="Genomic_DNA"/>
</dbReference>
<organism evidence="1 2">
    <name type="scientific">Agrobacterium genomosp. 2 str. CFBP 5494</name>
    <dbReference type="NCBI Taxonomy" id="1183436"/>
    <lineage>
        <taxon>Bacteria</taxon>
        <taxon>Pseudomonadati</taxon>
        <taxon>Pseudomonadota</taxon>
        <taxon>Alphaproteobacteria</taxon>
        <taxon>Hyphomicrobiales</taxon>
        <taxon>Rhizobiaceae</taxon>
        <taxon>Rhizobium/Agrobacterium group</taxon>
        <taxon>Agrobacterium</taxon>
        <taxon>Agrobacterium tumefaciens complex</taxon>
    </lineage>
</organism>
<keyword evidence="2" id="KW-1185">Reference proteome</keyword>
<gene>
    <name evidence="1" type="ORF">AGR2A_Cc110142</name>
</gene>
<dbReference type="AlphaFoldDB" id="A0A9W5EYT9"/>